<evidence type="ECO:0000313" key="1">
    <source>
        <dbReference type="EMBL" id="MPM43887.1"/>
    </source>
</evidence>
<organism evidence="1">
    <name type="scientific">bioreactor metagenome</name>
    <dbReference type="NCBI Taxonomy" id="1076179"/>
    <lineage>
        <taxon>unclassified sequences</taxon>
        <taxon>metagenomes</taxon>
        <taxon>ecological metagenomes</taxon>
    </lineage>
</organism>
<protein>
    <submittedName>
        <fullName evidence="1">Uncharacterized protein</fullName>
    </submittedName>
</protein>
<name>A0A644ZT05_9ZZZZ</name>
<sequence length="290" mass="33003">MLRKRLHHGRIDAYVGIQRLLNVYDKGITAPLRQCQSNHLVPIQHSAAEKPWPVQLIQHPLGQLQLSRCSGIVPLGKLSAVIRPKLVNQRHVRRRQRSEHRVRAGGSEFLDMVALAGIPPSGKGLQIFRFIQIVPPGTHIAHRSVRVALEQPRRFRLGDHRDYRRRSGFHAPVLYGRESRVLVPLRTGNRVVKHHLFLRPVANNQAARGFRESRKEVLPPHQLRPCGIFAQSIIAVFIIPAQKLSMLGGDRRKTQHVLKSFLGLPEVGDSPCKRSVLFRFVHFVNFVTNI</sequence>
<dbReference type="AlphaFoldDB" id="A0A644ZT05"/>
<accession>A0A644ZT05</accession>
<comment type="caution">
    <text evidence="1">The sequence shown here is derived from an EMBL/GenBank/DDBJ whole genome shotgun (WGS) entry which is preliminary data.</text>
</comment>
<proteinExistence type="predicted"/>
<reference evidence="1" key="1">
    <citation type="submission" date="2019-08" db="EMBL/GenBank/DDBJ databases">
        <authorList>
            <person name="Kucharzyk K."/>
            <person name="Murdoch R.W."/>
            <person name="Higgins S."/>
            <person name="Loffler F."/>
        </authorList>
    </citation>
    <scope>NUCLEOTIDE SEQUENCE</scope>
</reference>
<gene>
    <name evidence="1" type="ORF">SDC9_90564</name>
</gene>
<dbReference type="EMBL" id="VSSQ01010273">
    <property type="protein sequence ID" value="MPM43887.1"/>
    <property type="molecule type" value="Genomic_DNA"/>
</dbReference>